<comment type="similarity">
    <text evidence="1">Belongs to the mTERF family.</text>
</comment>
<dbReference type="GO" id="GO:0006353">
    <property type="term" value="P:DNA-templated transcription termination"/>
    <property type="evidence" value="ECO:0007669"/>
    <property type="project" value="UniProtKB-KW"/>
</dbReference>
<dbReference type="Proteomes" id="UP000467841">
    <property type="component" value="Unassembled WGS sequence"/>
</dbReference>
<proteinExistence type="inferred from homology"/>
<keyword evidence="2" id="KW-0805">Transcription regulation</keyword>
<dbReference type="EMBL" id="CACVBM020001251">
    <property type="protein sequence ID" value="CAA7041629.1"/>
    <property type="molecule type" value="Genomic_DNA"/>
</dbReference>
<keyword evidence="2" id="KW-0806">Transcription termination</keyword>
<protein>
    <submittedName>
        <fullName evidence="4">Uncharacterized protein</fullName>
    </submittedName>
</protein>
<dbReference type="PANTHER" id="PTHR13068:SF103">
    <property type="entry name" value="MITOCHONDRIAL TRANSCRIPTION TERMINATION FACTOR FAMILY PROTEIN"/>
    <property type="match status" value="1"/>
</dbReference>
<evidence type="ECO:0000256" key="2">
    <source>
        <dbReference type="ARBA" id="ARBA00022472"/>
    </source>
</evidence>
<dbReference type="OrthoDB" id="764594at2759"/>
<reference evidence="4" key="1">
    <citation type="submission" date="2020-01" db="EMBL/GenBank/DDBJ databases">
        <authorList>
            <person name="Mishra B."/>
        </authorList>
    </citation>
    <scope>NUCLEOTIDE SEQUENCE [LARGE SCALE GENOMIC DNA]</scope>
</reference>
<dbReference type="GO" id="GO:0003676">
    <property type="term" value="F:nucleic acid binding"/>
    <property type="evidence" value="ECO:0007669"/>
    <property type="project" value="InterPro"/>
</dbReference>
<keyword evidence="2" id="KW-0804">Transcription</keyword>
<dbReference type="Gene3D" id="1.25.70.10">
    <property type="entry name" value="Transcription termination factor 3, mitochondrial"/>
    <property type="match status" value="1"/>
</dbReference>
<dbReference type="AlphaFoldDB" id="A0A6D2JP54"/>
<dbReference type="InterPro" id="IPR038538">
    <property type="entry name" value="MTERF_sf"/>
</dbReference>
<comment type="caution">
    <text evidence="4">The sequence shown here is derived from an EMBL/GenBank/DDBJ whole genome shotgun (WGS) entry which is preliminary data.</text>
</comment>
<dbReference type="PANTHER" id="PTHR13068">
    <property type="entry name" value="CGI-12 PROTEIN-RELATED"/>
    <property type="match status" value="1"/>
</dbReference>
<gene>
    <name evidence="4" type="ORF">MERR_LOCUS28864</name>
</gene>
<name>A0A6D2JP54_9BRAS</name>
<dbReference type="InterPro" id="IPR003690">
    <property type="entry name" value="MTERF"/>
</dbReference>
<organism evidence="4 5">
    <name type="scientific">Microthlaspi erraticum</name>
    <dbReference type="NCBI Taxonomy" id="1685480"/>
    <lineage>
        <taxon>Eukaryota</taxon>
        <taxon>Viridiplantae</taxon>
        <taxon>Streptophyta</taxon>
        <taxon>Embryophyta</taxon>
        <taxon>Tracheophyta</taxon>
        <taxon>Spermatophyta</taxon>
        <taxon>Magnoliopsida</taxon>
        <taxon>eudicotyledons</taxon>
        <taxon>Gunneridae</taxon>
        <taxon>Pentapetalae</taxon>
        <taxon>rosids</taxon>
        <taxon>malvids</taxon>
        <taxon>Brassicales</taxon>
        <taxon>Brassicaceae</taxon>
        <taxon>Coluteocarpeae</taxon>
        <taxon>Microthlaspi</taxon>
    </lineage>
</organism>
<evidence type="ECO:0000256" key="3">
    <source>
        <dbReference type="ARBA" id="ARBA00022946"/>
    </source>
</evidence>
<keyword evidence="3" id="KW-0809">Transit peptide</keyword>
<accession>A0A6D2JP54</accession>
<evidence type="ECO:0000313" key="5">
    <source>
        <dbReference type="Proteomes" id="UP000467841"/>
    </source>
</evidence>
<evidence type="ECO:0000256" key="1">
    <source>
        <dbReference type="ARBA" id="ARBA00007692"/>
    </source>
</evidence>
<dbReference type="GO" id="GO:0005737">
    <property type="term" value="C:cytoplasm"/>
    <property type="evidence" value="ECO:0007669"/>
    <property type="project" value="UniProtKB-ARBA"/>
</dbReference>
<evidence type="ECO:0000313" key="4">
    <source>
        <dbReference type="EMBL" id="CAA7041629.1"/>
    </source>
</evidence>
<sequence length="183" mass="21036">MFSGKGVNNIRKTVDFLIGIRMETQFIREILLSHMEVIGTMVLALCKHRQPLVFVGEEISCRRFDCLVKAGLNRNVVAEIIKHAPIVLNLSKDVIERKIHSLTELLGYPIESLVSFPAYLCYDIQRIHNRFSMYLWLRERDAAKPMLSPSTIQTCGDARFVKYFFNVHPQGPAIWESINRLSA</sequence>
<keyword evidence="5" id="KW-1185">Reference proteome</keyword>
<dbReference type="Pfam" id="PF02536">
    <property type="entry name" value="mTERF"/>
    <property type="match status" value="1"/>
</dbReference>